<name>A0ABN8YTN0_RANTA</name>
<dbReference type="Proteomes" id="UP001176941">
    <property type="component" value="Chromosome 23"/>
</dbReference>
<sequence length="103" mass="11244">MYFSTSPICSILQPQADGAETFAERRDFRRSLGPRFRRRQAAACALSARGQDAEEGHGSADFSGSRAFAFAENGSASLVRSRCGTGERPPVSGLPFMVRKRRT</sequence>
<dbReference type="EMBL" id="OX459959">
    <property type="protein sequence ID" value="CAI9164743.1"/>
    <property type="molecule type" value="Genomic_DNA"/>
</dbReference>
<proteinExistence type="predicted"/>
<evidence type="ECO:0000313" key="3">
    <source>
        <dbReference type="Proteomes" id="UP001176941"/>
    </source>
</evidence>
<gene>
    <name evidence="2" type="ORF">MRATA1EN1_LOCUS13705</name>
</gene>
<keyword evidence="3" id="KW-1185">Reference proteome</keyword>
<feature type="region of interest" description="Disordered" evidence="1">
    <location>
        <begin position="81"/>
        <end position="103"/>
    </location>
</feature>
<evidence type="ECO:0000313" key="2">
    <source>
        <dbReference type="EMBL" id="CAI9164743.1"/>
    </source>
</evidence>
<reference evidence="2" key="1">
    <citation type="submission" date="2023-04" db="EMBL/GenBank/DDBJ databases">
        <authorList>
            <consortium name="ELIXIR-Norway"/>
        </authorList>
    </citation>
    <scope>NUCLEOTIDE SEQUENCE [LARGE SCALE GENOMIC DNA]</scope>
</reference>
<protein>
    <submittedName>
        <fullName evidence="2">Uncharacterized protein</fullName>
    </submittedName>
</protein>
<evidence type="ECO:0000256" key="1">
    <source>
        <dbReference type="SAM" id="MobiDB-lite"/>
    </source>
</evidence>
<organism evidence="2 3">
    <name type="scientific">Rangifer tarandus platyrhynchus</name>
    <name type="common">Svalbard reindeer</name>
    <dbReference type="NCBI Taxonomy" id="3082113"/>
    <lineage>
        <taxon>Eukaryota</taxon>
        <taxon>Metazoa</taxon>
        <taxon>Chordata</taxon>
        <taxon>Craniata</taxon>
        <taxon>Vertebrata</taxon>
        <taxon>Euteleostomi</taxon>
        <taxon>Mammalia</taxon>
        <taxon>Eutheria</taxon>
        <taxon>Laurasiatheria</taxon>
        <taxon>Artiodactyla</taxon>
        <taxon>Ruminantia</taxon>
        <taxon>Pecora</taxon>
        <taxon>Cervidae</taxon>
        <taxon>Odocoileinae</taxon>
        <taxon>Rangifer</taxon>
    </lineage>
</organism>
<accession>A0ABN8YTN0</accession>